<dbReference type="AlphaFoldDB" id="T1HKC3"/>
<comment type="subcellular location">
    <subcellularLocation>
        <location evidence="1">Nucleus</location>
    </subcellularLocation>
</comment>
<name>T1HKC3_RHOPR</name>
<dbReference type="Proteomes" id="UP000015103">
    <property type="component" value="Unassembled WGS sequence"/>
</dbReference>
<proteinExistence type="predicted"/>
<dbReference type="VEuPathDB" id="VectorBase:RPRC004496"/>
<dbReference type="InParanoid" id="T1HKC3"/>
<sequence>MGTKIQHLKMPRKYQRKTNIGNWTADQLLQAISAVKRGIAIREAGREYGIPEATIRKRMKLGDAEESTKGPNMGKSPIFSEQQEKELSEHVLNLAKMFYGMTSIQFRKLAFAYAEANNIKHSFNINRKMAGKDWYYQFLKRHPEISLRKPEIKKNRRRCAVEERLKNKVKSKASLTKKRYRLKKILNSEQFIRRRN</sequence>
<evidence type="ECO:0000313" key="3">
    <source>
        <dbReference type="EnsemblMetazoa" id="RPRC004496-PA"/>
    </source>
</evidence>
<dbReference type="EnsemblMetazoa" id="RPRC004496-RA">
    <property type="protein sequence ID" value="RPRC004496-PA"/>
    <property type="gene ID" value="RPRC004496"/>
</dbReference>
<keyword evidence="4" id="KW-1185">Reference proteome</keyword>
<dbReference type="STRING" id="13249.T1HKC3"/>
<dbReference type="GO" id="GO:0003677">
    <property type="term" value="F:DNA binding"/>
    <property type="evidence" value="ECO:0007669"/>
    <property type="project" value="InterPro"/>
</dbReference>
<organism evidence="3 4">
    <name type="scientific">Rhodnius prolixus</name>
    <name type="common">Triatomid bug</name>
    <dbReference type="NCBI Taxonomy" id="13249"/>
    <lineage>
        <taxon>Eukaryota</taxon>
        <taxon>Metazoa</taxon>
        <taxon>Ecdysozoa</taxon>
        <taxon>Arthropoda</taxon>
        <taxon>Hexapoda</taxon>
        <taxon>Insecta</taxon>
        <taxon>Pterygota</taxon>
        <taxon>Neoptera</taxon>
        <taxon>Paraneoptera</taxon>
        <taxon>Hemiptera</taxon>
        <taxon>Heteroptera</taxon>
        <taxon>Panheteroptera</taxon>
        <taxon>Cimicomorpha</taxon>
        <taxon>Reduviidae</taxon>
        <taxon>Triatominae</taxon>
        <taxon>Rhodnius</taxon>
    </lineage>
</organism>
<dbReference type="eggNOG" id="ENOG502TBFG">
    <property type="taxonomic scope" value="Eukaryota"/>
</dbReference>
<feature type="domain" description="HTH psq-type" evidence="2">
    <location>
        <begin position="25"/>
        <end position="60"/>
    </location>
</feature>
<dbReference type="Gene3D" id="1.10.10.60">
    <property type="entry name" value="Homeodomain-like"/>
    <property type="match status" value="1"/>
</dbReference>
<dbReference type="InterPro" id="IPR007889">
    <property type="entry name" value="HTH_Psq"/>
</dbReference>
<dbReference type="InterPro" id="IPR009057">
    <property type="entry name" value="Homeodomain-like_sf"/>
</dbReference>
<evidence type="ECO:0000313" key="4">
    <source>
        <dbReference type="Proteomes" id="UP000015103"/>
    </source>
</evidence>
<evidence type="ECO:0000256" key="1">
    <source>
        <dbReference type="ARBA" id="ARBA00004123"/>
    </source>
</evidence>
<dbReference type="EMBL" id="ACPB03017843">
    <property type="status" value="NOT_ANNOTATED_CDS"/>
    <property type="molecule type" value="Genomic_DNA"/>
</dbReference>
<dbReference type="Pfam" id="PF05225">
    <property type="entry name" value="HTH_psq"/>
    <property type="match status" value="1"/>
</dbReference>
<accession>T1HKC3</accession>
<evidence type="ECO:0000259" key="2">
    <source>
        <dbReference type="Pfam" id="PF05225"/>
    </source>
</evidence>
<reference evidence="3" key="1">
    <citation type="submission" date="2015-05" db="UniProtKB">
        <authorList>
            <consortium name="EnsemblMetazoa"/>
        </authorList>
    </citation>
    <scope>IDENTIFICATION</scope>
</reference>
<dbReference type="SUPFAM" id="SSF46689">
    <property type="entry name" value="Homeodomain-like"/>
    <property type="match status" value="1"/>
</dbReference>
<protein>
    <submittedName>
        <fullName evidence="3">HTH psq-type domain-containing protein</fullName>
    </submittedName>
</protein>
<dbReference type="OMA" id="HECISRP"/>
<dbReference type="GO" id="GO:0005634">
    <property type="term" value="C:nucleus"/>
    <property type="evidence" value="ECO:0007669"/>
    <property type="project" value="UniProtKB-SubCell"/>
</dbReference>
<dbReference type="HOGENOM" id="CLU_013929_11_0_1"/>